<name>A0A914N3I6_MELIC</name>
<organism evidence="1 2">
    <name type="scientific">Meloidogyne incognita</name>
    <name type="common">Southern root-knot nematode worm</name>
    <name type="synonym">Oxyuris incognita</name>
    <dbReference type="NCBI Taxonomy" id="6306"/>
    <lineage>
        <taxon>Eukaryota</taxon>
        <taxon>Metazoa</taxon>
        <taxon>Ecdysozoa</taxon>
        <taxon>Nematoda</taxon>
        <taxon>Chromadorea</taxon>
        <taxon>Rhabditida</taxon>
        <taxon>Tylenchina</taxon>
        <taxon>Tylenchomorpha</taxon>
        <taxon>Tylenchoidea</taxon>
        <taxon>Meloidogynidae</taxon>
        <taxon>Meloidogyninae</taxon>
        <taxon>Meloidogyne</taxon>
        <taxon>Meloidogyne incognita group</taxon>
    </lineage>
</organism>
<sequence length="72" mass="8359">IRPVKFICIIRNAIIRICLKTLTKAICATIICINLLPRLISTKFHQSSEIFQCNIERRKRTTSRGTTSMWSH</sequence>
<protein>
    <submittedName>
        <fullName evidence="2">Uncharacterized protein</fullName>
    </submittedName>
</protein>
<accession>A0A914N3I6</accession>
<reference evidence="2" key="1">
    <citation type="submission" date="2022-11" db="UniProtKB">
        <authorList>
            <consortium name="WormBaseParasite"/>
        </authorList>
    </citation>
    <scope>IDENTIFICATION</scope>
</reference>
<proteinExistence type="predicted"/>
<dbReference type="Proteomes" id="UP000887563">
    <property type="component" value="Unplaced"/>
</dbReference>
<dbReference type="WBParaSite" id="Minc3s03779g34780">
    <property type="protein sequence ID" value="Minc3s03779g34780"/>
    <property type="gene ID" value="Minc3s03779g34780"/>
</dbReference>
<evidence type="ECO:0000313" key="1">
    <source>
        <dbReference type="Proteomes" id="UP000887563"/>
    </source>
</evidence>
<keyword evidence="1" id="KW-1185">Reference proteome</keyword>
<dbReference type="AlphaFoldDB" id="A0A914N3I6"/>
<evidence type="ECO:0000313" key="2">
    <source>
        <dbReference type="WBParaSite" id="Minc3s03779g34780"/>
    </source>
</evidence>